<accession>A0ABU7VXW5</accession>
<dbReference type="Gene3D" id="3.40.50.1110">
    <property type="entry name" value="SGNH hydrolase"/>
    <property type="match status" value="1"/>
</dbReference>
<protein>
    <submittedName>
        <fullName evidence="3">GDSL-type esterase/lipase family protein</fullName>
    </submittedName>
</protein>
<dbReference type="PANTHER" id="PTHR37834">
    <property type="entry name" value="GDSL-LIKE LIPASE/ACYLHYDROLASE DOMAIN PROTEIN (AFU_ORTHOLOGUE AFUA_2G00620)"/>
    <property type="match status" value="1"/>
</dbReference>
<dbReference type="SUPFAM" id="SSF52266">
    <property type="entry name" value="SGNH hydrolase"/>
    <property type="match status" value="1"/>
</dbReference>
<dbReference type="PANTHER" id="PTHR37834:SF2">
    <property type="entry name" value="ESTERASE, SGNH HYDROLASE-TYPE"/>
    <property type="match status" value="1"/>
</dbReference>
<dbReference type="CDD" id="cd01831">
    <property type="entry name" value="Endoglucanase_E_like"/>
    <property type="match status" value="1"/>
</dbReference>
<keyword evidence="4" id="KW-1185">Reference proteome</keyword>
<proteinExistence type="predicted"/>
<dbReference type="InterPro" id="IPR036514">
    <property type="entry name" value="SGNH_hydro_sf"/>
</dbReference>
<dbReference type="Proteomes" id="UP001306950">
    <property type="component" value="Unassembled WGS sequence"/>
</dbReference>
<dbReference type="InterPro" id="IPR037461">
    <property type="entry name" value="CtCE2-like_dom"/>
</dbReference>
<sequence>MSETQTFKATEQYVKIIGRTYECNGALWLALSGGGVEFSFYGKKAEITIKGDQVAGSGNNETRIGIYVNGNRVVDDMVNEPLKRYTVFESDMEQNVTVKVVKLSEAAMSTVGIQEIIVDAKEGIKPTPENIHKIEFIGDSITCGYGVDDDDVQGTFSTTTEDVTKTYAYLTAQKLQADYSMVSFSGYGIISGYTENDEKLLTHLVSDYYEKVGKSEGKFDGTLVPQSVSWDFNKFVPDLIVVNLGTNDDTYTKDDPDKQADYTEQYVEFLKMVRRNNAGSKILCTLGIMGDRLYPWVEQAVSNYTKETGDANIAAMKFDVQSAADGYVVNSHPSEVTHRKAAEKLAAYIKELMKWE</sequence>
<comment type="caution">
    <text evidence="3">The sequence shown here is derived from an EMBL/GenBank/DDBJ whole genome shotgun (WGS) entry which is preliminary data.</text>
</comment>
<dbReference type="InterPro" id="IPR013830">
    <property type="entry name" value="SGNH_hydro"/>
</dbReference>
<organism evidence="3 4">
    <name type="scientific">Paenibacillus haidiansis</name>
    <dbReference type="NCBI Taxonomy" id="1574488"/>
    <lineage>
        <taxon>Bacteria</taxon>
        <taxon>Bacillati</taxon>
        <taxon>Bacillota</taxon>
        <taxon>Bacilli</taxon>
        <taxon>Bacillales</taxon>
        <taxon>Paenibacillaceae</taxon>
        <taxon>Paenibacillus</taxon>
    </lineage>
</organism>
<reference evidence="3 4" key="1">
    <citation type="submission" date="2024-02" db="EMBL/GenBank/DDBJ databases">
        <title>A nitrogen-fixing paenibacillus bacterium.</title>
        <authorList>
            <person name="Zhang W.L."/>
            <person name="Chen S.F."/>
        </authorList>
    </citation>
    <scope>NUCLEOTIDE SEQUENCE [LARGE SCALE GENOMIC DNA]</scope>
    <source>
        <strain evidence="3 4">M1</strain>
    </source>
</reference>
<dbReference type="RefSeq" id="WP_331848768.1">
    <property type="nucleotide sequence ID" value="NZ_JAZHPZ010000016.1"/>
</dbReference>
<dbReference type="EMBL" id="JAZHPZ010000016">
    <property type="protein sequence ID" value="MEF2968589.1"/>
    <property type="molecule type" value="Genomic_DNA"/>
</dbReference>
<evidence type="ECO:0000259" key="1">
    <source>
        <dbReference type="Pfam" id="PF13472"/>
    </source>
</evidence>
<gene>
    <name evidence="3" type="ORF">V3851_22465</name>
</gene>
<feature type="domain" description="SGNH hydrolase-type esterase" evidence="1">
    <location>
        <begin position="136"/>
        <end position="302"/>
    </location>
</feature>
<name>A0ABU7VXW5_9BACL</name>
<dbReference type="Pfam" id="PF17996">
    <property type="entry name" value="CE2_N"/>
    <property type="match status" value="1"/>
</dbReference>
<dbReference type="InterPro" id="IPR052762">
    <property type="entry name" value="PCW_deacetylase/CE"/>
</dbReference>
<evidence type="ECO:0000313" key="4">
    <source>
        <dbReference type="Proteomes" id="UP001306950"/>
    </source>
</evidence>
<feature type="domain" description="Carbohydrate esterase 2 N-terminal" evidence="2">
    <location>
        <begin position="17"/>
        <end position="128"/>
    </location>
</feature>
<dbReference type="Gene3D" id="2.60.120.260">
    <property type="entry name" value="Galactose-binding domain-like"/>
    <property type="match status" value="1"/>
</dbReference>
<evidence type="ECO:0000259" key="2">
    <source>
        <dbReference type="Pfam" id="PF17996"/>
    </source>
</evidence>
<dbReference type="Pfam" id="PF13472">
    <property type="entry name" value="Lipase_GDSL_2"/>
    <property type="match status" value="1"/>
</dbReference>
<dbReference type="InterPro" id="IPR040794">
    <property type="entry name" value="CE2_N"/>
</dbReference>
<evidence type="ECO:0000313" key="3">
    <source>
        <dbReference type="EMBL" id="MEF2968589.1"/>
    </source>
</evidence>